<keyword evidence="9 16" id="KW-0805">Transcription regulation</keyword>
<reference evidence="18" key="1">
    <citation type="journal article" date="2018" name="Nat. Med.">
        <title>Expanded skin virome in DOCK8-deficient patients.</title>
        <authorList>
            <consortium name="NISC Comparative Sequencing Program"/>
            <person name="Tirosh O."/>
            <person name="Conlan S."/>
            <person name="Deming C."/>
            <person name="Lee-Lin S.Q."/>
            <person name="Huang X."/>
            <person name="Su H.C."/>
            <person name="Freeman A.F."/>
            <person name="Segre J.A."/>
            <person name="Kong H.H."/>
        </authorList>
    </citation>
    <scope>NUCLEOTIDE SEQUENCE</scope>
    <source>
        <strain evidence="18">HPV-mSK_033</strain>
    </source>
</reference>
<evidence type="ECO:0000313" key="18">
    <source>
        <dbReference type="EMBL" id="AYA93551.2"/>
    </source>
</evidence>
<dbReference type="HAMAP" id="MF_04006">
    <property type="entry name" value="HPV_E6"/>
    <property type="match status" value="1"/>
</dbReference>
<keyword evidence="12 16" id="KW-0804">Transcription</keyword>
<evidence type="ECO:0000256" key="1">
    <source>
        <dbReference type="ARBA" id="ARBA00006346"/>
    </source>
</evidence>
<dbReference type="GO" id="GO:0052150">
    <property type="term" value="P:symbiont-mediated perturbation of host apoptosis"/>
    <property type="evidence" value="ECO:0007669"/>
    <property type="project" value="UniProtKB-KW"/>
</dbReference>
<proteinExistence type="inferred from homology"/>
<evidence type="ECO:0000256" key="2">
    <source>
        <dbReference type="ARBA" id="ARBA00022518"/>
    </source>
</evidence>
<dbReference type="Gene3D" id="3.30.240.40">
    <property type="entry name" value="E6 early regulatory protein"/>
    <property type="match status" value="2"/>
</dbReference>
<keyword evidence="11 16" id="KW-0010">Activator</keyword>
<evidence type="ECO:0000256" key="7">
    <source>
        <dbReference type="ARBA" id="ARBA00022771"/>
    </source>
</evidence>
<dbReference type="GO" id="GO:0052170">
    <property type="term" value="P:symbiont-mediated suppression of host innate immune response"/>
    <property type="evidence" value="ECO:0007669"/>
    <property type="project" value="UniProtKB-KW"/>
</dbReference>
<keyword evidence="3 16" id="KW-1048">Host nucleus</keyword>
<accession>A0A385PI77</accession>
<dbReference type="Pfam" id="PF00518">
    <property type="entry name" value="E6"/>
    <property type="match status" value="1"/>
</dbReference>
<dbReference type="GO" id="GO:0003677">
    <property type="term" value="F:DNA binding"/>
    <property type="evidence" value="ECO:0007669"/>
    <property type="project" value="UniProtKB-UniRule"/>
</dbReference>
<keyword evidence="5 16" id="KW-1090">Inhibition of host innate immune response by virus</keyword>
<evidence type="ECO:0000256" key="15">
    <source>
        <dbReference type="ARBA" id="ARBA00023323"/>
    </source>
</evidence>
<dbReference type="SUPFAM" id="SSF161229">
    <property type="entry name" value="E6 C-terminal domain-like"/>
    <property type="match status" value="2"/>
</dbReference>
<evidence type="ECO:0000256" key="4">
    <source>
        <dbReference type="ARBA" id="ARBA00022581"/>
    </source>
</evidence>
<dbReference type="GO" id="GO:0039502">
    <property type="term" value="P:symbiont-mediated suppression of host type I interferon-mediated signaling pathway"/>
    <property type="evidence" value="ECO:0007669"/>
    <property type="project" value="UniProtKB-UniRule"/>
</dbReference>
<evidence type="ECO:0000256" key="8">
    <source>
        <dbReference type="ARBA" id="ARBA00022833"/>
    </source>
</evidence>
<comment type="similarity">
    <text evidence="1 16 17">Belongs to the papillomaviridae E6 protein family.</text>
</comment>
<evidence type="ECO:0000256" key="16">
    <source>
        <dbReference type="HAMAP-Rule" id="MF_04006"/>
    </source>
</evidence>
<dbReference type="GO" id="GO:0006355">
    <property type="term" value="P:regulation of DNA-templated transcription"/>
    <property type="evidence" value="ECO:0007669"/>
    <property type="project" value="UniProtKB-UniRule"/>
</dbReference>
<dbReference type="InterPro" id="IPR038575">
    <property type="entry name" value="E6_sf"/>
</dbReference>
<dbReference type="EMBL" id="MH777181">
    <property type="protein sequence ID" value="AYA93551.2"/>
    <property type="molecule type" value="Genomic_DNA"/>
</dbReference>
<evidence type="ECO:0000256" key="6">
    <source>
        <dbReference type="ARBA" id="ARBA00022723"/>
    </source>
</evidence>
<feature type="zinc finger region" evidence="16">
    <location>
        <begin position="27"/>
        <end position="63"/>
    </location>
</feature>
<keyword evidence="6 16" id="KW-0479">Metal-binding</keyword>
<dbReference type="GO" id="GO:0042025">
    <property type="term" value="C:host cell nucleus"/>
    <property type="evidence" value="ECO:0007669"/>
    <property type="project" value="UniProtKB-SubCell"/>
</dbReference>
<keyword evidence="4 16" id="KW-0945">Host-virus interaction</keyword>
<dbReference type="GO" id="GO:0039648">
    <property type="term" value="P:symbiont-mediated perturbation of host ubiquitin-like protein modification"/>
    <property type="evidence" value="ECO:0007669"/>
    <property type="project" value="UniProtKB-UniRule"/>
</dbReference>
<organism evidence="18">
    <name type="scientific">Human papillomavirus</name>
    <dbReference type="NCBI Taxonomy" id="10566"/>
    <lineage>
        <taxon>Viruses</taxon>
        <taxon>Monodnaviria</taxon>
        <taxon>Shotokuvirae</taxon>
        <taxon>Cossaviricota</taxon>
        <taxon>Papovaviricetes</taxon>
        <taxon>Zurhausenvirales</taxon>
        <taxon>Papillomaviridae</taxon>
    </lineage>
</organism>
<name>A0A385PI77_9PAPI</name>
<comment type="caution">
    <text evidence="16">Lacks conserved residue(s) required for the propagation of feature annotation.</text>
</comment>
<keyword evidence="8 16" id="KW-0862">Zinc</keyword>
<evidence type="ECO:0000256" key="3">
    <source>
        <dbReference type="ARBA" id="ARBA00022562"/>
    </source>
</evidence>
<evidence type="ECO:0000256" key="10">
    <source>
        <dbReference type="ARBA" id="ARBA00023125"/>
    </source>
</evidence>
<comment type="subcellular location">
    <subcellularLocation>
        <location evidence="16 17">Host cytoplasm</location>
    </subcellularLocation>
    <subcellularLocation>
        <location evidence="16 17">Host nucleus</location>
    </subcellularLocation>
</comment>
<dbReference type="InterPro" id="IPR001334">
    <property type="entry name" value="E6"/>
</dbReference>
<dbReference type="GO" id="GO:0008270">
    <property type="term" value="F:zinc ion binding"/>
    <property type="evidence" value="ECO:0007669"/>
    <property type="project" value="UniProtKB-KW"/>
</dbReference>
<comment type="subunit">
    <text evidence="16">Forms homodimers. Interacts with ubiquitin-protein ligase UBE3A/E6-AP; this interaction stimulates UBE3A ubiquitin activity. Interacts with host BAK1.</text>
</comment>
<evidence type="ECO:0000256" key="12">
    <source>
        <dbReference type="ARBA" id="ARBA00023163"/>
    </source>
</evidence>
<keyword evidence="10 16" id="KW-0238">DNA-binding</keyword>
<keyword evidence="15 16" id="KW-1119">Modulation of host cell apoptosis by virus</keyword>
<feature type="zinc finger region" evidence="16">
    <location>
        <begin position="100"/>
        <end position="136"/>
    </location>
</feature>
<sequence length="141" mass="16251">MAEDLPTDLRSYCSTFGIDLFDVQLRCIFCKCFIDLVDLAKFYKKSLCLVWRDCVAYAGCSKCLCLSAKHEAEKHFQCAAKVIRDSNLLHRPLCDICVRCYYCLALLDLQEKCDLVARGKQACLIRGYWRAPCRNCIDRDI</sequence>
<keyword evidence="14 16" id="KW-0899">Viral immunoevasion</keyword>
<evidence type="ECO:0000256" key="11">
    <source>
        <dbReference type="ARBA" id="ARBA00023159"/>
    </source>
</evidence>
<protein>
    <recommendedName>
        <fullName evidence="16 17">Protein E6</fullName>
    </recommendedName>
</protein>
<comment type="function">
    <text evidence="16">Plays a major role in the induction and maintenance of cellular transformation. E6 associates with host UBE3A/E6-AP ubiquitin-protein ligase and modulates its activity. Protects host keratinocytes from apoptosis by mediating the degradation of host BAK1. May also inhibit host immune response.</text>
</comment>
<evidence type="ECO:0000256" key="5">
    <source>
        <dbReference type="ARBA" id="ARBA00022632"/>
    </source>
</evidence>
<evidence type="ECO:0000256" key="17">
    <source>
        <dbReference type="RuleBase" id="RU363123"/>
    </source>
</evidence>
<keyword evidence="2 16" id="KW-0244">Early protein</keyword>
<keyword evidence="13 16" id="KW-1035">Host cytoplasm</keyword>
<evidence type="ECO:0000256" key="9">
    <source>
        <dbReference type="ARBA" id="ARBA00023015"/>
    </source>
</evidence>
<keyword evidence="7 16" id="KW-0863">Zinc-finger</keyword>
<evidence type="ECO:0000256" key="14">
    <source>
        <dbReference type="ARBA" id="ARBA00023280"/>
    </source>
</evidence>
<gene>
    <name evidence="16" type="primary">E6</name>
</gene>
<evidence type="ECO:0000256" key="13">
    <source>
        <dbReference type="ARBA" id="ARBA00023200"/>
    </source>
</evidence>
<dbReference type="GO" id="GO:0030430">
    <property type="term" value="C:host cell cytoplasm"/>
    <property type="evidence" value="ECO:0007669"/>
    <property type="project" value="UniProtKB-SubCell"/>
</dbReference>
<dbReference type="GO" id="GO:0006351">
    <property type="term" value="P:DNA-templated transcription"/>
    <property type="evidence" value="ECO:0007669"/>
    <property type="project" value="UniProtKB-UniRule"/>
</dbReference>